<dbReference type="Proteomes" id="UP000186168">
    <property type="component" value="Unassembled WGS sequence"/>
</dbReference>
<feature type="region of interest" description="Disordered" evidence="5">
    <location>
        <begin position="430"/>
        <end position="512"/>
    </location>
</feature>
<feature type="compositionally biased region" description="Low complexity" evidence="5">
    <location>
        <begin position="11"/>
        <end position="20"/>
    </location>
</feature>
<dbReference type="InterPro" id="IPR036291">
    <property type="entry name" value="NAD(P)-bd_dom_sf"/>
</dbReference>
<dbReference type="InterPro" id="IPR011032">
    <property type="entry name" value="GroES-like_sf"/>
</dbReference>
<dbReference type="GO" id="GO:0016491">
    <property type="term" value="F:oxidoreductase activity"/>
    <property type="evidence" value="ECO:0007669"/>
    <property type="project" value="InterPro"/>
</dbReference>
<organism evidence="7 8">
    <name type="scientific">Streptomyces sparsogenes DSM 40356</name>
    <dbReference type="NCBI Taxonomy" id="1331668"/>
    <lineage>
        <taxon>Bacteria</taxon>
        <taxon>Bacillati</taxon>
        <taxon>Actinomycetota</taxon>
        <taxon>Actinomycetes</taxon>
        <taxon>Kitasatosporales</taxon>
        <taxon>Streptomycetaceae</taxon>
        <taxon>Streptomyces</taxon>
    </lineage>
</organism>
<comment type="caution">
    <text evidence="7">The sequence shown here is derived from an EMBL/GenBank/DDBJ whole genome shotgun (WGS) entry which is preliminary data.</text>
</comment>
<dbReference type="SUPFAM" id="SSF50129">
    <property type="entry name" value="GroES-like"/>
    <property type="match status" value="1"/>
</dbReference>
<sequence>GRFLLVDTRPEPGTAETGTAEPGAALVAALREAVRADEPQLALRGGRALVPRMGRAEAERELTAPPGERAWRLVAGGAGPDDLTAVPSPRASAPLEPGQVRIAVRAAGLNFRDVLIALDMYPDPAASIGSEGAGVVLEVSEGVTGVAVGDRVMGLFEEAFGPVAVADARMVAPVPDGWSLREAAAAPVAFLTAWYGLVELGGLRPGETVLVHGATGGVGMAAVQVARHLGAEVFATASPAKHPVLEGMGVGAGHRASSRDLDFEERFRSATGGRGVDVVLNSLAGEFTDASLRLLATGGRLVEMGKTDLRDPDAVAREHGVAYRAFDLIADAGPERIGRLLAALGELFAAGALTALPVTAWRLGRAGQALRQLSRARHTGKLVLDVPPAPDPEGTVLITGGTGTLGGLIAEHLVRSRGIRHLLLLSRRGPDAPGAGELTGPGSARSARGCGWPRWTSGTRQRSAGRSRVSTRRIRSPASSTRRASWPTRCCPRRTGSAWRRSGRPRPRRRPICTAPPPGCRWACSCC</sequence>
<keyword evidence="3" id="KW-0808">Transferase</keyword>
<dbReference type="Gene3D" id="3.40.50.720">
    <property type="entry name" value="NAD(P)-binding Rossmann-like Domain"/>
    <property type="match status" value="1"/>
</dbReference>
<dbReference type="Gene3D" id="3.40.50.11460">
    <property type="match status" value="1"/>
</dbReference>
<name>A0A1R1S469_9ACTN</name>
<gene>
    <name evidence="7" type="ORF">SPAR_43706</name>
</gene>
<evidence type="ECO:0000256" key="5">
    <source>
        <dbReference type="SAM" id="MobiDB-lite"/>
    </source>
</evidence>
<evidence type="ECO:0000313" key="8">
    <source>
        <dbReference type="Proteomes" id="UP000186168"/>
    </source>
</evidence>
<evidence type="ECO:0000256" key="3">
    <source>
        <dbReference type="ARBA" id="ARBA00022679"/>
    </source>
</evidence>
<feature type="non-terminal residue" evidence="7">
    <location>
        <position position="1"/>
    </location>
</feature>
<accession>A0A1R1S469</accession>
<dbReference type="FunFam" id="3.40.50.720:FF:000209">
    <property type="entry name" value="Polyketide synthase Pks12"/>
    <property type="match status" value="1"/>
</dbReference>
<keyword evidence="4" id="KW-0511">Multifunctional enzyme</keyword>
<keyword evidence="8" id="KW-1185">Reference proteome</keyword>
<dbReference type="InterPro" id="IPR050091">
    <property type="entry name" value="PKS_NRPS_Biosynth_Enz"/>
</dbReference>
<dbReference type="EMBL" id="ASQP01000585">
    <property type="protein sequence ID" value="OMI32992.1"/>
    <property type="molecule type" value="Genomic_DNA"/>
</dbReference>
<dbReference type="PANTHER" id="PTHR43775:SF51">
    <property type="entry name" value="INACTIVE PHENOLPHTHIOCEROL SYNTHESIS POLYKETIDE SYNTHASE TYPE I PKS1-RELATED"/>
    <property type="match status" value="1"/>
</dbReference>
<dbReference type="FunFam" id="3.90.180.10:FF:000032">
    <property type="entry name" value="Probable polyketide synthase pks1"/>
    <property type="match status" value="1"/>
</dbReference>
<dbReference type="PANTHER" id="PTHR43775">
    <property type="entry name" value="FATTY ACID SYNTHASE"/>
    <property type="match status" value="1"/>
</dbReference>
<dbReference type="InterPro" id="IPR020843">
    <property type="entry name" value="ER"/>
</dbReference>
<proteinExistence type="predicted"/>
<evidence type="ECO:0000256" key="1">
    <source>
        <dbReference type="ARBA" id="ARBA00022450"/>
    </source>
</evidence>
<dbReference type="Pfam" id="PF08659">
    <property type="entry name" value="KR"/>
    <property type="match status" value="1"/>
</dbReference>
<keyword evidence="1" id="KW-0596">Phosphopantetheine</keyword>
<evidence type="ECO:0000256" key="4">
    <source>
        <dbReference type="ARBA" id="ARBA00023268"/>
    </source>
</evidence>
<evidence type="ECO:0000259" key="6">
    <source>
        <dbReference type="SMART" id="SM00829"/>
    </source>
</evidence>
<dbReference type="SMART" id="SM00829">
    <property type="entry name" value="PKS_ER"/>
    <property type="match status" value="1"/>
</dbReference>
<dbReference type="InterPro" id="IPR013154">
    <property type="entry name" value="ADH-like_N"/>
</dbReference>
<dbReference type="Gene3D" id="3.90.180.10">
    <property type="entry name" value="Medium-chain alcohol dehydrogenases, catalytic domain"/>
    <property type="match status" value="1"/>
</dbReference>
<dbReference type="GO" id="GO:0006633">
    <property type="term" value="P:fatty acid biosynthetic process"/>
    <property type="evidence" value="ECO:0007669"/>
    <property type="project" value="TreeGrafter"/>
</dbReference>
<evidence type="ECO:0000313" key="7">
    <source>
        <dbReference type="EMBL" id="OMI32992.1"/>
    </source>
</evidence>
<dbReference type="SUPFAM" id="SSF51735">
    <property type="entry name" value="NAD(P)-binding Rossmann-fold domains"/>
    <property type="match status" value="2"/>
</dbReference>
<dbReference type="Pfam" id="PF08240">
    <property type="entry name" value="ADH_N"/>
    <property type="match status" value="1"/>
</dbReference>
<feature type="compositionally biased region" description="Basic residues" evidence="5">
    <location>
        <begin position="463"/>
        <end position="475"/>
    </location>
</feature>
<reference evidence="7 8" key="1">
    <citation type="submission" date="2013-05" db="EMBL/GenBank/DDBJ databases">
        <title>Genome sequence of Streptomyces sparsogenes DSM 40356.</title>
        <authorList>
            <person name="Coyne S."/>
            <person name="Seebeck F.P."/>
        </authorList>
    </citation>
    <scope>NUCLEOTIDE SEQUENCE [LARGE SCALE GENOMIC DNA]</scope>
    <source>
        <strain evidence="7 8">DSM 40356</strain>
    </source>
</reference>
<feature type="region of interest" description="Disordered" evidence="5">
    <location>
        <begin position="1"/>
        <end position="20"/>
    </location>
</feature>
<dbReference type="InterPro" id="IPR013968">
    <property type="entry name" value="PKS_KR"/>
</dbReference>
<dbReference type="Pfam" id="PF13602">
    <property type="entry name" value="ADH_zinc_N_2"/>
    <property type="match status" value="1"/>
</dbReference>
<feature type="non-terminal residue" evidence="7">
    <location>
        <position position="527"/>
    </location>
</feature>
<dbReference type="GO" id="GO:0004312">
    <property type="term" value="F:fatty acid synthase activity"/>
    <property type="evidence" value="ECO:0007669"/>
    <property type="project" value="TreeGrafter"/>
</dbReference>
<feature type="compositionally biased region" description="Basic residues" evidence="5">
    <location>
        <begin position="501"/>
        <end position="511"/>
    </location>
</feature>
<dbReference type="CDD" id="cd05195">
    <property type="entry name" value="enoyl_red"/>
    <property type="match status" value="1"/>
</dbReference>
<feature type="domain" description="Enoyl reductase (ER)" evidence="6">
    <location>
        <begin position="79"/>
        <end position="384"/>
    </location>
</feature>
<keyword evidence="2" id="KW-0597">Phosphoprotein</keyword>
<dbReference type="AlphaFoldDB" id="A0A1R1S469"/>
<protein>
    <submittedName>
        <fullName evidence="7">Putative type I polyketide synthase</fullName>
    </submittedName>
</protein>
<evidence type="ECO:0000256" key="2">
    <source>
        <dbReference type="ARBA" id="ARBA00022553"/>
    </source>
</evidence>